<gene>
    <name evidence="12" type="primary">hisD</name>
    <name evidence="18" type="ORF">F5897_001197</name>
</gene>
<evidence type="ECO:0000256" key="12">
    <source>
        <dbReference type="HAMAP-Rule" id="MF_01024"/>
    </source>
</evidence>
<evidence type="ECO:0000313" key="19">
    <source>
        <dbReference type="Proteomes" id="UP000571183"/>
    </source>
</evidence>
<comment type="cofactor">
    <cofactor evidence="12 16">
        <name>Zn(2+)</name>
        <dbReference type="ChEBI" id="CHEBI:29105"/>
    </cofactor>
    <text evidence="12 16">Binds 1 zinc ion per subunit.</text>
</comment>
<dbReference type="UniPathway" id="UPA00031">
    <property type="reaction ID" value="UER00014"/>
</dbReference>
<evidence type="ECO:0000256" key="8">
    <source>
        <dbReference type="ARBA" id="ARBA00023002"/>
    </source>
</evidence>
<evidence type="ECO:0000256" key="5">
    <source>
        <dbReference type="ARBA" id="ARBA00016531"/>
    </source>
</evidence>
<dbReference type="GO" id="GO:0005829">
    <property type="term" value="C:cytosol"/>
    <property type="evidence" value="ECO:0007669"/>
    <property type="project" value="TreeGrafter"/>
</dbReference>
<accession>A0A840DPC5</accession>
<comment type="function">
    <text evidence="1 12">Catalyzes the sequential NAD-dependent oxidations of L-histidinol to L-histidinaldehyde and then to L-histidine.</text>
</comment>
<dbReference type="NCBIfam" id="TIGR00069">
    <property type="entry name" value="hisD"/>
    <property type="match status" value="1"/>
</dbReference>
<comment type="similarity">
    <text evidence="3 12 13 17">Belongs to the histidinol dehydrogenase family.</text>
</comment>
<keyword evidence="10 12" id="KW-0368">Histidine biosynthesis</keyword>
<feature type="binding site" evidence="12 15">
    <location>
        <position position="238"/>
    </location>
    <ligand>
        <name>substrate</name>
    </ligand>
</feature>
<feature type="binding site" evidence="12 15">
    <location>
        <position position="417"/>
    </location>
    <ligand>
        <name>substrate</name>
    </ligand>
</feature>
<feature type="binding site" evidence="12 15">
    <location>
        <position position="363"/>
    </location>
    <ligand>
        <name>substrate</name>
    </ligand>
</feature>
<dbReference type="HAMAP" id="MF_01024">
    <property type="entry name" value="HisD"/>
    <property type="match status" value="1"/>
</dbReference>
<keyword evidence="7 12" id="KW-0862">Zinc</keyword>
<dbReference type="Pfam" id="PF00815">
    <property type="entry name" value="Histidinol_dh"/>
    <property type="match status" value="1"/>
</dbReference>
<evidence type="ECO:0000256" key="16">
    <source>
        <dbReference type="PIRSR" id="PIRSR000099-4"/>
    </source>
</evidence>
<keyword evidence="6 12" id="KW-0479">Metal-binding</keyword>
<evidence type="ECO:0000256" key="17">
    <source>
        <dbReference type="RuleBase" id="RU004175"/>
    </source>
</evidence>
<dbReference type="InterPro" id="IPR001692">
    <property type="entry name" value="Histidinol_DH_CS"/>
</dbReference>
<dbReference type="EC" id="1.1.1.23" evidence="4 12"/>
<feature type="active site" description="Proton acceptor" evidence="12 14">
    <location>
        <position position="330"/>
    </location>
</feature>
<proteinExistence type="inferred from homology"/>
<organism evidence="18 19">
    <name type="scientific">Canibacter oris</name>
    <dbReference type="NCBI Taxonomy" id="1365628"/>
    <lineage>
        <taxon>Bacteria</taxon>
        <taxon>Bacillati</taxon>
        <taxon>Actinomycetota</taxon>
        <taxon>Actinomycetes</taxon>
        <taxon>Micrococcales</taxon>
        <taxon>Microbacteriaceae</taxon>
        <taxon>Canibacter</taxon>
    </lineage>
</organism>
<feature type="binding site" evidence="12 15">
    <location>
        <position position="260"/>
    </location>
    <ligand>
        <name>substrate</name>
    </ligand>
</feature>
<dbReference type="SUPFAM" id="SSF53720">
    <property type="entry name" value="ALDH-like"/>
    <property type="match status" value="1"/>
</dbReference>
<feature type="binding site" evidence="12 16">
    <location>
        <position position="260"/>
    </location>
    <ligand>
        <name>Zn(2+)</name>
        <dbReference type="ChEBI" id="CHEBI:29105"/>
    </ligand>
</feature>
<feature type="binding site" evidence="12 15">
    <location>
        <position position="263"/>
    </location>
    <ligand>
        <name>substrate</name>
    </ligand>
</feature>
<keyword evidence="8 12" id="KW-0560">Oxidoreductase</keyword>
<evidence type="ECO:0000256" key="15">
    <source>
        <dbReference type="PIRSR" id="PIRSR000099-3"/>
    </source>
</evidence>
<dbReference type="PRINTS" id="PR00083">
    <property type="entry name" value="HOLDHDRGNASE"/>
</dbReference>
<feature type="binding site" evidence="12 16">
    <location>
        <position position="263"/>
    </location>
    <ligand>
        <name>Zn(2+)</name>
        <dbReference type="ChEBI" id="CHEBI:29105"/>
    </ligand>
</feature>
<sequence length="440" mass="44716">MQKIDLRGIWLSAAELRAVVPRATLDATAALGQVQPLLDAVKTQGAAALYQQAEQFDGVTGHELRVPQEQIADALAAADPQLISALQEMIRRVTAASKAQVPAATTTVLADGATVSQRWQPVHRVGLYVPGGKAVYPSSVVMNAVAALTAGVRELALVSPVQSHGSVDPTILAAAALCGVTEIYAIGGAGAIAALAYGVPEIGLAPVDIITGPGNIFVAAAKRAVTGLVGIDSEAGTTEIMVLADATANPEFVAADLVSQAEHDEAAAAVLVTDAPELADAVAAAVVRRTAETPHSARVQTALNGPQSGIILVTDTAQMIAVADAYAAEHLAIQTADAAKLAAAISNAGALFIGPHSPVSLGDYMAGSNHVLPTGGTGRFAAGLGAHTFLRPQQIIDYNAAALQQVAAPLATIALAEGLPAHSEAVQTRFKATRQEDSTP</sequence>
<keyword evidence="12" id="KW-0028">Amino-acid biosynthesis</keyword>
<comment type="caution">
    <text evidence="12">Lacks conserved residue(s) required for the propagation of feature annotation.</text>
</comment>
<dbReference type="GO" id="GO:0051287">
    <property type="term" value="F:NAD binding"/>
    <property type="evidence" value="ECO:0007669"/>
    <property type="project" value="InterPro"/>
</dbReference>
<evidence type="ECO:0000256" key="3">
    <source>
        <dbReference type="ARBA" id="ARBA00010178"/>
    </source>
</evidence>
<evidence type="ECO:0000256" key="4">
    <source>
        <dbReference type="ARBA" id="ARBA00012965"/>
    </source>
</evidence>
<evidence type="ECO:0000256" key="7">
    <source>
        <dbReference type="ARBA" id="ARBA00022833"/>
    </source>
</evidence>
<evidence type="ECO:0000256" key="11">
    <source>
        <dbReference type="ARBA" id="ARBA00049489"/>
    </source>
</evidence>
<comment type="catalytic activity">
    <reaction evidence="11 12">
        <text>L-histidinol + 2 NAD(+) + H2O = L-histidine + 2 NADH + 3 H(+)</text>
        <dbReference type="Rhea" id="RHEA:20641"/>
        <dbReference type="ChEBI" id="CHEBI:15377"/>
        <dbReference type="ChEBI" id="CHEBI:15378"/>
        <dbReference type="ChEBI" id="CHEBI:57540"/>
        <dbReference type="ChEBI" id="CHEBI:57595"/>
        <dbReference type="ChEBI" id="CHEBI:57699"/>
        <dbReference type="ChEBI" id="CHEBI:57945"/>
        <dbReference type="EC" id="1.1.1.23"/>
    </reaction>
</comment>
<evidence type="ECO:0000256" key="1">
    <source>
        <dbReference type="ARBA" id="ARBA00003850"/>
    </source>
</evidence>
<evidence type="ECO:0000256" key="10">
    <source>
        <dbReference type="ARBA" id="ARBA00023102"/>
    </source>
</evidence>
<dbReference type="PROSITE" id="PS00611">
    <property type="entry name" value="HISOL_DEHYDROGENASE"/>
    <property type="match status" value="1"/>
</dbReference>
<evidence type="ECO:0000256" key="6">
    <source>
        <dbReference type="ARBA" id="ARBA00022723"/>
    </source>
</evidence>
<dbReference type="GO" id="GO:0000105">
    <property type="term" value="P:L-histidine biosynthetic process"/>
    <property type="evidence" value="ECO:0007669"/>
    <property type="project" value="UniProtKB-UniRule"/>
</dbReference>
<evidence type="ECO:0000256" key="2">
    <source>
        <dbReference type="ARBA" id="ARBA00004940"/>
    </source>
</evidence>
<dbReference type="PIRSF" id="PIRSF000099">
    <property type="entry name" value="Histidinol_dh"/>
    <property type="match status" value="1"/>
</dbReference>
<feature type="binding site" evidence="12 15">
    <location>
        <position position="422"/>
    </location>
    <ligand>
        <name>substrate</name>
    </ligand>
</feature>
<feature type="active site" description="Proton acceptor" evidence="12 14">
    <location>
        <position position="329"/>
    </location>
</feature>
<dbReference type="CDD" id="cd06572">
    <property type="entry name" value="Histidinol_dh"/>
    <property type="match status" value="1"/>
</dbReference>
<evidence type="ECO:0000256" key="14">
    <source>
        <dbReference type="PIRSR" id="PIRSR000099-1"/>
    </source>
</evidence>
<dbReference type="FunFam" id="3.40.50.1980:FF:000001">
    <property type="entry name" value="Histidinol dehydrogenase"/>
    <property type="match status" value="1"/>
</dbReference>
<dbReference type="EMBL" id="JACIFD010000011">
    <property type="protein sequence ID" value="MBB4071878.1"/>
    <property type="molecule type" value="Genomic_DNA"/>
</dbReference>
<evidence type="ECO:0000256" key="9">
    <source>
        <dbReference type="ARBA" id="ARBA00023027"/>
    </source>
</evidence>
<keyword evidence="19" id="KW-1185">Reference proteome</keyword>
<comment type="caution">
    <text evidence="18">The sequence shown here is derived from an EMBL/GenBank/DDBJ whole genome shotgun (WGS) entry which is preliminary data.</text>
</comment>
<dbReference type="Gene3D" id="1.20.5.1300">
    <property type="match status" value="1"/>
</dbReference>
<dbReference type="Gene3D" id="3.40.50.1980">
    <property type="entry name" value="Nitrogenase molybdenum iron protein domain"/>
    <property type="match status" value="2"/>
</dbReference>
<dbReference type="InterPro" id="IPR022695">
    <property type="entry name" value="Histidinol_DH_monofunct"/>
</dbReference>
<dbReference type="RefSeq" id="WP_183304838.1">
    <property type="nucleotide sequence ID" value="NZ_JACIFD010000011.1"/>
</dbReference>
<feature type="binding site" evidence="12 15">
    <location>
        <position position="330"/>
    </location>
    <ligand>
        <name>substrate</name>
    </ligand>
</feature>
<dbReference type="InterPro" id="IPR016161">
    <property type="entry name" value="Ald_DH/histidinol_DH"/>
</dbReference>
<dbReference type="GO" id="GO:0008270">
    <property type="term" value="F:zinc ion binding"/>
    <property type="evidence" value="ECO:0007669"/>
    <property type="project" value="UniProtKB-UniRule"/>
</dbReference>
<dbReference type="GO" id="GO:0004399">
    <property type="term" value="F:histidinol dehydrogenase activity"/>
    <property type="evidence" value="ECO:0007669"/>
    <property type="project" value="UniProtKB-UniRule"/>
</dbReference>
<dbReference type="AlphaFoldDB" id="A0A840DPC5"/>
<feature type="binding site" evidence="12 16">
    <location>
        <position position="363"/>
    </location>
    <ligand>
        <name>Zn(2+)</name>
        <dbReference type="ChEBI" id="CHEBI:29105"/>
    </ligand>
</feature>
<feature type="binding site" evidence="12 16">
    <location>
        <position position="422"/>
    </location>
    <ligand>
        <name>Zn(2+)</name>
        <dbReference type="ChEBI" id="CHEBI:29105"/>
    </ligand>
</feature>
<reference evidence="18 19" key="1">
    <citation type="submission" date="2020-08" db="EMBL/GenBank/DDBJ databases">
        <title>Sequencing the genomes of 1000 actinobacteria strains.</title>
        <authorList>
            <person name="Klenk H.-P."/>
        </authorList>
    </citation>
    <scope>NUCLEOTIDE SEQUENCE [LARGE SCALE GENOMIC DNA]</scope>
    <source>
        <strain evidence="18 19">DSM 27064</strain>
    </source>
</reference>
<dbReference type="PANTHER" id="PTHR21256:SF2">
    <property type="entry name" value="HISTIDINE BIOSYNTHESIS TRIFUNCTIONAL PROTEIN"/>
    <property type="match status" value="1"/>
</dbReference>
<name>A0A840DPC5_9MICO</name>
<evidence type="ECO:0000256" key="13">
    <source>
        <dbReference type="PIRNR" id="PIRNR000099"/>
    </source>
</evidence>
<comment type="pathway">
    <text evidence="2 12">Amino-acid biosynthesis; L-histidine biosynthesis; L-histidine from 5-phospho-alpha-D-ribose 1-diphosphate: step 9/9.</text>
</comment>
<protein>
    <recommendedName>
        <fullName evidence="5 12">Histidinol dehydrogenase</fullName>
        <shortName evidence="12">HDH</shortName>
        <ecNumber evidence="4 12">1.1.1.23</ecNumber>
    </recommendedName>
</protein>
<evidence type="ECO:0000313" key="18">
    <source>
        <dbReference type="EMBL" id="MBB4071878.1"/>
    </source>
</evidence>
<dbReference type="PANTHER" id="PTHR21256">
    <property type="entry name" value="HISTIDINOL DEHYDROGENASE HDH"/>
    <property type="match status" value="1"/>
</dbReference>
<dbReference type="Proteomes" id="UP000571183">
    <property type="component" value="Unassembled WGS sequence"/>
</dbReference>
<keyword evidence="9 12" id="KW-0520">NAD</keyword>
<dbReference type="InterPro" id="IPR012131">
    <property type="entry name" value="Hstdl_DH"/>
</dbReference>